<accession>A0A382IPL2</accession>
<evidence type="ECO:0000313" key="1">
    <source>
        <dbReference type="EMBL" id="SVC01202.1"/>
    </source>
</evidence>
<dbReference type="EMBL" id="UINC01068515">
    <property type="protein sequence ID" value="SVC01202.1"/>
    <property type="molecule type" value="Genomic_DNA"/>
</dbReference>
<name>A0A382IPL2_9ZZZZ</name>
<feature type="non-terminal residue" evidence="1">
    <location>
        <position position="1"/>
    </location>
</feature>
<reference evidence="1" key="1">
    <citation type="submission" date="2018-05" db="EMBL/GenBank/DDBJ databases">
        <authorList>
            <person name="Lanie J.A."/>
            <person name="Ng W.-L."/>
            <person name="Kazmierczak K.M."/>
            <person name="Andrzejewski T.M."/>
            <person name="Davidsen T.M."/>
            <person name="Wayne K.J."/>
            <person name="Tettelin H."/>
            <person name="Glass J.I."/>
            <person name="Rusch D."/>
            <person name="Podicherti R."/>
            <person name="Tsui H.-C.T."/>
            <person name="Winkler M.E."/>
        </authorList>
    </citation>
    <scope>NUCLEOTIDE SEQUENCE</scope>
</reference>
<protein>
    <submittedName>
        <fullName evidence="1">Uncharacterized protein</fullName>
    </submittedName>
</protein>
<sequence length="88" mass="10656">PLNNEEFLNDKSRLTKSILQNPFEKFERKSFMYHAKDLDKLAFDAVLWEKLKSSDIELIRKQMFEDGKSYFDKYVRENAFSESFLMFQ</sequence>
<gene>
    <name evidence="1" type="ORF">METZ01_LOCUS254056</name>
</gene>
<dbReference type="AlphaFoldDB" id="A0A382IPL2"/>
<organism evidence="1">
    <name type="scientific">marine metagenome</name>
    <dbReference type="NCBI Taxonomy" id="408172"/>
    <lineage>
        <taxon>unclassified sequences</taxon>
        <taxon>metagenomes</taxon>
        <taxon>ecological metagenomes</taxon>
    </lineage>
</organism>
<proteinExistence type="predicted"/>